<gene>
    <name evidence="1" type="ORF">PAT3040_06601</name>
</gene>
<dbReference type="EMBL" id="BDQX01000430">
    <property type="protein sequence ID" value="GBG11754.1"/>
    <property type="molecule type" value="Genomic_DNA"/>
</dbReference>
<reference evidence="1 2" key="1">
    <citation type="submission" date="2017-08" db="EMBL/GenBank/DDBJ databases">
        <title>Substantial Increase in Enzyme Production by Combined Drug-Resistance Mutations in Paenibacillus agaridevorans.</title>
        <authorList>
            <person name="Tanaka Y."/>
            <person name="Funane K."/>
            <person name="Hosaka T."/>
            <person name="Shiwa Y."/>
            <person name="Fujita N."/>
            <person name="Miyazaki T."/>
            <person name="Yoshikawa H."/>
            <person name="Murakami K."/>
            <person name="Kasahara K."/>
            <person name="Inaoka T."/>
            <person name="Hiraga Y."/>
            <person name="Ochi K."/>
        </authorList>
    </citation>
    <scope>NUCLEOTIDE SEQUENCE [LARGE SCALE GENOMIC DNA]</scope>
    <source>
        <strain evidence="1 2">T-3040</strain>
    </source>
</reference>
<comment type="caution">
    <text evidence="1">The sequence shown here is derived from an EMBL/GenBank/DDBJ whole genome shotgun (WGS) entry which is preliminary data.</text>
</comment>
<name>A0A2R5F5Y6_9BACL</name>
<proteinExistence type="predicted"/>
<dbReference type="AlphaFoldDB" id="A0A2R5F5Y6"/>
<accession>A0A2R5F5Y6</accession>
<keyword evidence="2" id="KW-1185">Reference proteome</keyword>
<sequence>MPHGGDGIPDNDFKGHFCIHFIGSTTHSKNNVDLGHQIMANKASGTLSALMMRLTPYQIIDAYFLAGHYRDQGLMSALMPVSSTNVTPIFSGDKIVKHRILEPAPDHVSELAVDIPVESCEVHSGTCINKSTKVFHLRRLTFVDAWQIENISQQ</sequence>
<evidence type="ECO:0000313" key="1">
    <source>
        <dbReference type="EMBL" id="GBG11754.1"/>
    </source>
</evidence>
<dbReference type="Proteomes" id="UP000245202">
    <property type="component" value="Unassembled WGS sequence"/>
</dbReference>
<organism evidence="1 2">
    <name type="scientific">Paenibacillus agaridevorans</name>
    <dbReference type="NCBI Taxonomy" id="171404"/>
    <lineage>
        <taxon>Bacteria</taxon>
        <taxon>Bacillati</taxon>
        <taxon>Bacillota</taxon>
        <taxon>Bacilli</taxon>
        <taxon>Bacillales</taxon>
        <taxon>Paenibacillaceae</taxon>
        <taxon>Paenibacillus</taxon>
    </lineage>
</organism>
<protein>
    <submittedName>
        <fullName evidence="1">Uncharacterized protein</fullName>
    </submittedName>
</protein>
<evidence type="ECO:0000313" key="2">
    <source>
        <dbReference type="Proteomes" id="UP000245202"/>
    </source>
</evidence>